<dbReference type="Pfam" id="PF01314">
    <property type="entry name" value="AFOR_C"/>
    <property type="match status" value="1"/>
</dbReference>
<evidence type="ECO:0000256" key="7">
    <source>
        <dbReference type="ARBA" id="ARBA00023014"/>
    </source>
</evidence>
<dbReference type="SUPFAM" id="SSF48310">
    <property type="entry name" value="Aldehyde ferredoxin oxidoreductase, C-terminal domains"/>
    <property type="match status" value="1"/>
</dbReference>
<comment type="cofactor">
    <cofactor evidence="8">
        <name>tungstopterin</name>
        <dbReference type="ChEBI" id="CHEBI:30402"/>
    </cofactor>
</comment>
<dbReference type="GO" id="GO:0051539">
    <property type="term" value="F:4 iron, 4 sulfur cluster binding"/>
    <property type="evidence" value="ECO:0007669"/>
    <property type="project" value="UniProtKB-KW"/>
</dbReference>
<dbReference type="GO" id="GO:0046872">
    <property type="term" value="F:metal ion binding"/>
    <property type="evidence" value="ECO:0007669"/>
    <property type="project" value="UniProtKB-KW"/>
</dbReference>
<name>A5D4Z7_PELTS</name>
<evidence type="ECO:0000259" key="9">
    <source>
        <dbReference type="SMART" id="SM00790"/>
    </source>
</evidence>
<protein>
    <submittedName>
        <fullName evidence="10">Aldehyde:ferredoxin oxidoreductase</fullName>
    </submittedName>
</protein>
<evidence type="ECO:0000256" key="4">
    <source>
        <dbReference type="ARBA" id="ARBA00022723"/>
    </source>
</evidence>
<dbReference type="GO" id="GO:0016625">
    <property type="term" value="F:oxidoreductase activity, acting on the aldehyde or oxo group of donors, iron-sulfur protein as acceptor"/>
    <property type="evidence" value="ECO:0007669"/>
    <property type="project" value="InterPro"/>
</dbReference>
<dbReference type="GO" id="GO:0009055">
    <property type="term" value="F:electron transfer activity"/>
    <property type="evidence" value="ECO:0007669"/>
    <property type="project" value="InterPro"/>
</dbReference>
<dbReference type="Gene3D" id="1.10.599.10">
    <property type="entry name" value="Aldehyde Ferredoxin Oxidoreductase Protein, subunit A, domain 3"/>
    <property type="match status" value="1"/>
</dbReference>
<dbReference type="InterPro" id="IPR036503">
    <property type="entry name" value="Ald_Fedxn_OxRdtase_N_sf"/>
</dbReference>
<evidence type="ECO:0000256" key="2">
    <source>
        <dbReference type="ARBA" id="ARBA00011032"/>
    </source>
</evidence>
<dbReference type="Gene3D" id="3.60.9.10">
    <property type="entry name" value="Aldehyde ferredoxin oxidoreductase, N-terminal domain"/>
    <property type="match status" value="1"/>
</dbReference>
<evidence type="ECO:0000313" key="10">
    <source>
        <dbReference type="EMBL" id="BAF58675.1"/>
    </source>
</evidence>
<evidence type="ECO:0000256" key="1">
    <source>
        <dbReference type="ARBA" id="ARBA00001966"/>
    </source>
</evidence>
<comment type="similarity">
    <text evidence="2">Belongs to the AOR/FOR family.</text>
</comment>
<reference evidence="11" key="1">
    <citation type="journal article" date="2008" name="Genome Res.">
        <title>The genome of Pelotomaculum thermopropionicum reveals niche-associated evolution in anaerobic microbiota.</title>
        <authorList>
            <person name="Kosaka T."/>
            <person name="Kato S."/>
            <person name="Shimoyama T."/>
            <person name="Ishii S."/>
            <person name="Abe T."/>
            <person name="Watanabe K."/>
        </authorList>
    </citation>
    <scope>NUCLEOTIDE SEQUENCE [LARGE SCALE GENOMIC DNA]</scope>
    <source>
        <strain evidence="11">DSM 13744 / JCM 10971 / SI</strain>
    </source>
</reference>
<keyword evidence="4" id="KW-0479">Metal-binding</keyword>
<organism evidence="10 11">
    <name type="scientific">Pelotomaculum thermopropionicum (strain DSM 13744 / JCM 10971 / SI)</name>
    <dbReference type="NCBI Taxonomy" id="370438"/>
    <lineage>
        <taxon>Bacteria</taxon>
        <taxon>Bacillati</taxon>
        <taxon>Bacillota</taxon>
        <taxon>Clostridia</taxon>
        <taxon>Eubacteriales</taxon>
        <taxon>Desulfotomaculaceae</taxon>
        <taxon>Pelotomaculum</taxon>
    </lineage>
</organism>
<evidence type="ECO:0000256" key="8">
    <source>
        <dbReference type="ARBA" id="ARBA00049934"/>
    </source>
</evidence>
<evidence type="ECO:0000256" key="6">
    <source>
        <dbReference type="ARBA" id="ARBA00023004"/>
    </source>
</evidence>
<dbReference type="PANTHER" id="PTHR30038:SF0">
    <property type="entry name" value="TUNGSTEN-CONTAINING ALDEHYDE FERREDOXIN OXIDOREDUCTASE"/>
    <property type="match status" value="1"/>
</dbReference>
<keyword evidence="3" id="KW-0004">4Fe-4S</keyword>
<keyword evidence="5" id="KW-0560">Oxidoreductase</keyword>
<dbReference type="InterPro" id="IPR001203">
    <property type="entry name" value="OxRdtase_Ald_Fedxn_C"/>
</dbReference>
<dbReference type="InterPro" id="IPR036021">
    <property type="entry name" value="Tungsten_al_ferr_oxy-like_C"/>
</dbReference>
<evidence type="ECO:0000256" key="3">
    <source>
        <dbReference type="ARBA" id="ARBA00022485"/>
    </source>
</evidence>
<dbReference type="Gene3D" id="1.10.569.10">
    <property type="entry name" value="Aldehyde Ferredoxin Oxidoreductase Protein, subunit A, domain 2"/>
    <property type="match status" value="1"/>
</dbReference>
<keyword evidence="11" id="KW-1185">Reference proteome</keyword>
<dbReference type="EMBL" id="AP009389">
    <property type="protein sequence ID" value="BAF58675.1"/>
    <property type="molecule type" value="Genomic_DNA"/>
</dbReference>
<dbReference type="SMART" id="SM00790">
    <property type="entry name" value="AFOR_N"/>
    <property type="match status" value="1"/>
</dbReference>
<evidence type="ECO:0000313" key="11">
    <source>
        <dbReference type="Proteomes" id="UP000006556"/>
    </source>
</evidence>
<dbReference type="InterPro" id="IPR051919">
    <property type="entry name" value="W-dependent_AOR"/>
</dbReference>
<dbReference type="PANTHER" id="PTHR30038">
    <property type="entry name" value="ALDEHYDE FERREDOXIN OXIDOREDUCTASE"/>
    <property type="match status" value="1"/>
</dbReference>
<dbReference type="AlphaFoldDB" id="A5D4Z7"/>
<dbReference type="STRING" id="370438.PTH_0494"/>
<sequence>MADFEYKVLWLDLERREKRVEKIACRDLRKWVGGSGLGAKTVYENVLPSTDPLDGRNILGFFTGPLTGTMVPSSGRHCVVGRSPLTGIWGEASVGGRWGRMLRRSGYDALVLQGRAEKPVYIWINDGEVEIRDAHSLWGLDTYECAPALKELTGEKAEVCAIGPAGEKMVKIAGIFTDGEDGRAAARCGLGAVMGAKRVKAVAVHGQRELPVGDPAGLKEDLKPVIKRIQERTRVLGQFGTAGLVIPCEQLGDFPVRNWAWGRWEEGALKISGQKMAEELLTGRYRCAGCPVGCGRRISITKGPYRGVKGGGPEYETLGLMGGSCLIDDLEAISYANELCNRYGIDTIDAGNLIAFAIEAFERGILNEEWTGGLKLRWGDPEVLIEMIRRIAGREGKLGSLLAEGFPAVKRSFGGEALEFAAEVKGLGFPAHDPRAYNSIALGYATANRGACHLEAFSHIFERNVAMPEIGIHAVEDRFAVEGKGRLVAEAQNLMAVMDSLAACKFLLFGGVGLTELTGWLNRVTGFDYTVEELVRCGERIFNLKRLFNLSCGVGRKDDRLPERILKQKRNAGGAADNLPPLEAMLKEYYSYRGWSDEGVPLPFKIKELF</sequence>
<dbReference type="InterPro" id="IPR013985">
    <property type="entry name" value="Ald_Fedxn_OxRdtase_dom3"/>
</dbReference>
<dbReference type="Proteomes" id="UP000006556">
    <property type="component" value="Chromosome"/>
</dbReference>
<comment type="cofactor">
    <cofactor evidence="1">
        <name>[4Fe-4S] cluster</name>
        <dbReference type="ChEBI" id="CHEBI:49883"/>
    </cofactor>
</comment>
<dbReference type="InterPro" id="IPR013984">
    <property type="entry name" value="Ald_Fedxn_OxRdtase_dom2"/>
</dbReference>
<accession>A5D4Z7</accession>
<dbReference type="eggNOG" id="COG2414">
    <property type="taxonomic scope" value="Bacteria"/>
</dbReference>
<dbReference type="KEGG" id="pth:PTH_0494"/>
<dbReference type="InterPro" id="IPR013983">
    <property type="entry name" value="Ald_Fedxn_OxRdtase_N"/>
</dbReference>
<keyword evidence="7" id="KW-0411">Iron-sulfur</keyword>
<evidence type="ECO:0000256" key="5">
    <source>
        <dbReference type="ARBA" id="ARBA00023002"/>
    </source>
</evidence>
<dbReference type="Pfam" id="PF02730">
    <property type="entry name" value="AFOR_N"/>
    <property type="match status" value="1"/>
</dbReference>
<proteinExistence type="inferred from homology"/>
<dbReference type="HOGENOM" id="CLU_020364_1_0_9"/>
<dbReference type="SUPFAM" id="SSF56228">
    <property type="entry name" value="Aldehyde ferredoxin oxidoreductase, N-terminal domain"/>
    <property type="match status" value="1"/>
</dbReference>
<gene>
    <name evidence="10" type="ordered locus">PTH_0494</name>
</gene>
<feature type="domain" description="Aldehyde ferredoxin oxidoreductase N-terminal" evidence="9">
    <location>
        <begin position="4"/>
        <end position="208"/>
    </location>
</feature>
<keyword evidence="6" id="KW-0408">Iron</keyword>